<dbReference type="InterPro" id="IPR050121">
    <property type="entry name" value="Cytochrome_P450_monoxygenase"/>
</dbReference>
<proteinExistence type="inferred from homology"/>
<keyword evidence="9" id="KW-1185">Reference proteome</keyword>
<evidence type="ECO:0000256" key="5">
    <source>
        <dbReference type="ARBA" id="ARBA00023004"/>
    </source>
</evidence>
<dbReference type="GO" id="GO:0020037">
    <property type="term" value="F:heme binding"/>
    <property type="evidence" value="ECO:0007669"/>
    <property type="project" value="InterPro"/>
</dbReference>
<feature type="binding site" description="axial binding residue" evidence="7">
    <location>
        <position position="438"/>
    </location>
    <ligand>
        <name>heme</name>
        <dbReference type="ChEBI" id="CHEBI:30413"/>
    </ligand>
    <ligandPart>
        <name>Fe</name>
        <dbReference type="ChEBI" id="CHEBI:18248"/>
    </ligandPart>
</feature>
<comment type="cofactor">
    <cofactor evidence="1 7">
        <name>heme</name>
        <dbReference type="ChEBI" id="CHEBI:30413"/>
    </cofactor>
</comment>
<reference evidence="8 9" key="1">
    <citation type="submission" date="2015-01" db="EMBL/GenBank/DDBJ databases">
        <title>The Genome Sequence of Exophiala mesophila CBS40295.</title>
        <authorList>
            <consortium name="The Broad Institute Genomics Platform"/>
            <person name="Cuomo C."/>
            <person name="de Hoog S."/>
            <person name="Gorbushina A."/>
            <person name="Stielow B."/>
            <person name="Teixiera M."/>
            <person name="Abouelleil A."/>
            <person name="Chapman S.B."/>
            <person name="Priest M."/>
            <person name="Young S.K."/>
            <person name="Wortman J."/>
            <person name="Nusbaum C."/>
            <person name="Birren B."/>
        </authorList>
    </citation>
    <scope>NUCLEOTIDE SEQUENCE [LARGE SCALE GENOMIC DNA]</scope>
    <source>
        <strain evidence="8 9">CBS 40295</strain>
    </source>
</reference>
<dbReference type="PRINTS" id="PR00385">
    <property type="entry name" value="P450"/>
</dbReference>
<evidence type="ECO:0000256" key="6">
    <source>
        <dbReference type="ARBA" id="ARBA00023033"/>
    </source>
</evidence>
<dbReference type="PRINTS" id="PR00463">
    <property type="entry name" value="EP450I"/>
</dbReference>
<dbReference type="CDD" id="cd11058">
    <property type="entry name" value="CYP60B-like"/>
    <property type="match status" value="1"/>
</dbReference>
<dbReference type="PANTHER" id="PTHR24305">
    <property type="entry name" value="CYTOCHROME P450"/>
    <property type="match status" value="1"/>
</dbReference>
<evidence type="ECO:0000256" key="4">
    <source>
        <dbReference type="ARBA" id="ARBA00022723"/>
    </source>
</evidence>
<dbReference type="InterPro" id="IPR002401">
    <property type="entry name" value="Cyt_P450_E_grp-I"/>
</dbReference>
<dbReference type="Gene3D" id="1.10.630.10">
    <property type="entry name" value="Cytochrome P450"/>
    <property type="match status" value="1"/>
</dbReference>
<dbReference type="GO" id="GO:0005506">
    <property type="term" value="F:iron ion binding"/>
    <property type="evidence" value="ECO:0007669"/>
    <property type="project" value="InterPro"/>
</dbReference>
<dbReference type="Pfam" id="PF00067">
    <property type="entry name" value="p450"/>
    <property type="match status" value="1"/>
</dbReference>
<name>A0A0D1XR90_EXOME</name>
<dbReference type="HOGENOM" id="CLU_001570_14_11_1"/>
<protein>
    <recommendedName>
        <fullName evidence="10">Isotrichodermin C-15 hydroxylase</fullName>
    </recommendedName>
</protein>
<dbReference type="OrthoDB" id="1470350at2759"/>
<dbReference type="InterPro" id="IPR001128">
    <property type="entry name" value="Cyt_P450"/>
</dbReference>
<dbReference type="AlphaFoldDB" id="A0A0D1XR90"/>
<evidence type="ECO:0008006" key="10">
    <source>
        <dbReference type="Google" id="ProtNLM"/>
    </source>
</evidence>
<evidence type="ECO:0000313" key="8">
    <source>
        <dbReference type="EMBL" id="KIV90601.1"/>
    </source>
</evidence>
<dbReference type="InterPro" id="IPR036396">
    <property type="entry name" value="Cyt_P450_sf"/>
</dbReference>
<dbReference type="GeneID" id="27325732"/>
<dbReference type="Proteomes" id="UP000054302">
    <property type="component" value="Unassembled WGS sequence"/>
</dbReference>
<dbReference type="EMBL" id="KN847524">
    <property type="protein sequence ID" value="KIV90601.1"/>
    <property type="molecule type" value="Genomic_DNA"/>
</dbReference>
<sequence>MMIYIVAGLAILAICRAVFLIYSRLYVSPLKVIPGPLLEAVSSIPHDLACIKGVNHEYLEKLHDKYGPIVRISPTEVSFIDSSIWRDVYGFRKNDAECEKSDVIDRVNGVTGILDANRMDHRRYRRLLSHAFSEQSLRRQEDRLQHHVDMLIRGLTQGSKDGPLDISQWLQWTTFDIMGDLAFGESFESLGTKKTHPWQKFLLDNIAGGMYIGIIQRWGLGRVAALCTPSSLIQAMRDFYDMSSTRIDRRIAMDKERGDFLDHILKHELVGDDEKGQVKGMRVEELKSTASDIAIAGSETTATLLTGLVYFLLMNPTVLKKVQEEIDGFEDEEQITVASTAKLPYFSAVLEEGLRIFIPSPVISARTIPTAGLVVGGYLLPGGTRVFAAHHIAYRSSLHFARPKEFVPERWLANRPEEFASDNASGIFQPFAAGPRNCIGNNLAKAEMRLILATLLWRFEMTKPSADQQGEQDWDGWFQRLKVYFLWHKPPLMVEMKPRRNAASIF</sequence>
<dbReference type="GO" id="GO:0004497">
    <property type="term" value="F:monooxygenase activity"/>
    <property type="evidence" value="ECO:0007669"/>
    <property type="project" value="UniProtKB-KW"/>
</dbReference>
<evidence type="ECO:0000256" key="3">
    <source>
        <dbReference type="ARBA" id="ARBA00022617"/>
    </source>
</evidence>
<dbReference type="PANTHER" id="PTHR24305:SF210">
    <property type="entry name" value="CYTOCHROME P450 MONOOXYGENASE ASQL-RELATED"/>
    <property type="match status" value="1"/>
</dbReference>
<comment type="similarity">
    <text evidence="2">Belongs to the cytochrome P450 family.</text>
</comment>
<dbReference type="GO" id="GO:0016705">
    <property type="term" value="F:oxidoreductase activity, acting on paired donors, with incorporation or reduction of molecular oxygen"/>
    <property type="evidence" value="ECO:0007669"/>
    <property type="project" value="InterPro"/>
</dbReference>
<evidence type="ECO:0000256" key="1">
    <source>
        <dbReference type="ARBA" id="ARBA00001971"/>
    </source>
</evidence>
<dbReference type="OMA" id="ERWHIIA"/>
<keyword evidence="4 7" id="KW-0479">Metal-binding</keyword>
<organism evidence="8 9">
    <name type="scientific">Exophiala mesophila</name>
    <name type="common">Black yeast-like fungus</name>
    <dbReference type="NCBI Taxonomy" id="212818"/>
    <lineage>
        <taxon>Eukaryota</taxon>
        <taxon>Fungi</taxon>
        <taxon>Dikarya</taxon>
        <taxon>Ascomycota</taxon>
        <taxon>Pezizomycotina</taxon>
        <taxon>Eurotiomycetes</taxon>
        <taxon>Chaetothyriomycetidae</taxon>
        <taxon>Chaetothyriales</taxon>
        <taxon>Herpotrichiellaceae</taxon>
        <taxon>Exophiala</taxon>
    </lineage>
</organism>
<evidence type="ECO:0000256" key="2">
    <source>
        <dbReference type="ARBA" id="ARBA00010617"/>
    </source>
</evidence>
<keyword evidence="6" id="KW-0560">Oxidoreductase</keyword>
<evidence type="ECO:0000256" key="7">
    <source>
        <dbReference type="PIRSR" id="PIRSR602401-1"/>
    </source>
</evidence>
<dbReference type="STRING" id="212818.A0A0D1XR90"/>
<dbReference type="VEuPathDB" id="FungiDB:PV10_07887"/>
<dbReference type="RefSeq" id="XP_016222175.1">
    <property type="nucleotide sequence ID" value="XM_016372843.1"/>
</dbReference>
<gene>
    <name evidence="8" type="ORF">PV10_07887</name>
</gene>
<keyword evidence="6" id="KW-0503">Monooxygenase</keyword>
<keyword evidence="5 7" id="KW-0408">Iron</keyword>
<keyword evidence="3 7" id="KW-0349">Heme</keyword>
<accession>A0A0D1XR90</accession>
<dbReference type="SUPFAM" id="SSF48264">
    <property type="entry name" value="Cytochrome P450"/>
    <property type="match status" value="1"/>
</dbReference>
<evidence type="ECO:0000313" key="9">
    <source>
        <dbReference type="Proteomes" id="UP000054302"/>
    </source>
</evidence>